<dbReference type="AlphaFoldDB" id="A0A6M2BX98"/>
<evidence type="ECO:0000313" key="3">
    <source>
        <dbReference type="Proteomes" id="UP000472676"/>
    </source>
</evidence>
<dbReference type="Pfam" id="PF11104">
    <property type="entry name" value="PilM_2"/>
    <property type="match status" value="1"/>
</dbReference>
<evidence type="ECO:0000313" key="2">
    <source>
        <dbReference type="EMBL" id="NGY06497.1"/>
    </source>
</evidence>
<dbReference type="Proteomes" id="UP000472676">
    <property type="component" value="Unassembled WGS sequence"/>
</dbReference>
<protein>
    <submittedName>
        <fullName evidence="2">Pilus assembly protein PilM</fullName>
    </submittedName>
</protein>
<dbReference type="GO" id="GO:0051301">
    <property type="term" value="P:cell division"/>
    <property type="evidence" value="ECO:0007669"/>
    <property type="project" value="InterPro"/>
</dbReference>
<proteinExistence type="predicted"/>
<dbReference type="EMBL" id="JAAMOW010000009">
    <property type="protein sequence ID" value="NGY06497.1"/>
    <property type="molecule type" value="Genomic_DNA"/>
</dbReference>
<gene>
    <name evidence="2" type="ORF">G7Y85_17115</name>
</gene>
<dbReference type="Gene3D" id="3.30.1490.300">
    <property type="match status" value="1"/>
</dbReference>
<evidence type="ECO:0000259" key="1">
    <source>
        <dbReference type="SMART" id="SM00842"/>
    </source>
</evidence>
<accession>A0A6M2BX98</accession>
<dbReference type="InterPro" id="IPR043129">
    <property type="entry name" value="ATPase_NBD"/>
</dbReference>
<dbReference type="RefSeq" id="WP_166260156.1">
    <property type="nucleotide sequence ID" value="NZ_JAAMOW010000009.1"/>
</dbReference>
<feature type="domain" description="SHS2" evidence="1">
    <location>
        <begin position="15"/>
        <end position="182"/>
    </location>
</feature>
<comment type="caution">
    <text evidence="2">The sequence shown here is derived from an EMBL/GenBank/DDBJ whole genome shotgun (WGS) entry which is preliminary data.</text>
</comment>
<dbReference type="SMART" id="SM00842">
    <property type="entry name" value="FtsA"/>
    <property type="match status" value="1"/>
</dbReference>
<dbReference type="PIRSF" id="PIRSF019169">
    <property type="entry name" value="PilM"/>
    <property type="match status" value="1"/>
</dbReference>
<name>A0A6M2BX98_9GAMM</name>
<dbReference type="NCBIfam" id="TIGR01175">
    <property type="entry name" value="pilM"/>
    <property type="match status" value="1"/>
</dbReference>
<dbReference type="CDD" id="cd24049">
    <property type="entry name" value="ASKHA_NBD_PilM"/>
    <property type="match status" value="1"/>
</dbReference>
<dbReference type="InterPro" id="IPR003494">
    <property type="entry name" value="SHS2_FtsA"/>
</dbReference>
<reference evidence="2 3" key="1">
    <citation type="journal article" date="2014" name="Int. J. Syst. Evol. Microbiol.">
        <title>Solimonas terrae sp. nov., isolated from soil.</title>
        <authorList>
            <person name="Kim S.J."/>
            <person name="Moon J.Y."/>
            <person name="Weon H.Y."/>
            <person name="Ahn J.H."/>
            <person name="Chen W.M."/>
            <person name="Kwon S.W."/>
        </authorList>
    </citation>
    <scope>NUCLEOTIDE SEQUENCE [LARGE SCALE GENOMIC DNA]</scope>
    <source>
        <strain evidence="2 3">KIS83-12</strain>
    </source>
</reference>
<dbReference type="Gene3D" id="3.30.420.40">
    <property type="match status" value="2"/>
</dbReference>
<keyword evidence="3" id="KW-1185">Reference proteome</keyword>
<dbReference type="InterPro" id="IPR005883">
    <property type="entry name" value="PilM"/>
</dbReference>
<dbReference type="SUPFAM" id="SSF53067">
    <property type="entry name" value="Actin-like ATPase domain"/>
    <property type="match status" value="2"/>
</dbReference>
<dbReference type="PANTHER" id="PTHR32432">
    <property type="entry name" value="CELL DIVISION PROTEIN FTSA-RELATED"/>
    <property type="match status" value="1"/>
</dbReference>
<organism evidence="2 3">
    <name type="scientific">Solimonas terrae</name>
    <dbReference type="NCBI Taxonomy" id="1396819"/>
    <lineage>
        <taxon>Bacteria</taxon>
        <taxon>Pseudomonadati</taxon>
        <taxon>Pseudomonadota</taxon>
        <taxon>Gammaproteobacteria</taxon>
        <taxon>Nevskiales</taxon>
        <taxon>Nevskiaceae</taxon>
        <taxon>Solimonas</taxon>
    </lineage>
</organism>
<sequence>MAIKQSLFGGGDQHLIGLDISSSSVKLLELTRKGERFHVESYAVEPLPPNAVSDKQIAEPKLVADAISRAVNRAGTRTRQASVAVSGAAVISKIIEMPASLTEDELEEQIRAEADQYIPYPIDEVNVDFEVLGKNAKNSEMADVLLAACRKEFVDQRCAALELAGLKPKVVDIETYALENASVFLQHQMPDGGRGRTIAIVDIGAHTTSVLVLHDGHTVYTRDQGFGGRQLTEEVMRHYGMSFDEATKAKSSGSLPEDYASEVLPNFVADMGQQIDRSLQFFFSAMTQYTHIDQIILAGGCAQIEGIDAQIQERLQIPTVVAKPFAQMSVSSRAKPAVLAREEASLLIACGLAFRAFDEPKT</sequence>
<dbReference type="InterPro" id="IPR050696">
    <property type="entry name" value="FtsA/MreB"/>
</dbReference>
<dbReference type="PANTHER" id="PTHR32432:SF3">
    <property type="entry name" value="ETHANOLAMINE UTILIZATION PROTEIN EUTJ"/>
    <property type="match status" value="1"/>
</dbReference>